<dbReference type="EMBL" id="BJXA01000004">
    <property type="protein sequence ID" value="GEM36592.1"/>
    <property type="molecule type" value="Genomic_DNA"/>
</dbReference>
<evidence type="ECO:0000256" key="2">
    <source>
        <dbReference type="ARBA" id="ARBA00012438"/>
    </source>
</evidence>
<keyword evidence="5" id="KW-0418">Kinase</keyword>
<dbReference type="RefSeq" id="WP_186818277.1">
    <property type="nucleotide sequence ID" value="NZ_BJXA01000004.1"/>
</dbReference>
<name>A0A511M7H4_9NOCA</name>
<dbReference type="Pfam" id="PF03861">
    <property type="entry name" value="ANTAR"/>
    <property type="match status" value="1"/>
</dbReference>
<gene>
    <name evidence="8" type="ORF">NN4_11110</name>
</gene>
<dbReference type="GO" id="GO:0003723">
    <property type="term" value="F:RNA binding"/>
    <property type="evidence" value="ECO:0007669"/>
    <property type="project" value="InterPro"/>
</dbReference>
<keyword evidence="3" id="KW-0597">Phosphoprotein</keyword>
<dbReference type="CDD" id="cd00130">
    <property type="entry name" value="PAS"/>
    <property type="match status" value="1"/>
</dbReference>
<comment type="catalytic activity">
    <reaction evidence="1">
        <text>ATP + protein L-histidine = ADP + protein N-phospho-L-histidine.</text>
        <dbReference type="EC" id="2.7.13.3"/>
    </reaction>
</comment>
<dbReference type="InterPro" id="IPR011006">
    <property type="entry name" value="CheY-like_superfamily"/>
</dbReference>
<keyword evidence="9" id="KW-1185">Reference proteome</keyword>
<dbReference type="Proteomes" id="UP000321424">
    <property type="component" value="Unassembled WGS sequence"/>
</dbReference>
<dbReference type="InterPro" id="IPR000014">
    <property type="entry name" value="PAS"/>
</dbReference>
<dbReference type="PANTHER" id="PTHR43304:SF1">
    <property type="entry name" value="PAC DOMAIN-CONTAINING PROTEIN"/>
    <property type="match status" value="1"/>
</dbReference>
<evidence type="ECO:0000256" key="4">
    <source>
        <dbReference type="ARBA" id="ARBA00022679"/>
    </source>
</evidence>
<accession>A0A511M7H4</accession>
<evidence type="ECO:0000256" key="1">
    <source>
        <dbReference type="ARBA" id="ARBA00000085"/>
    </source>
</evidence>
<dbReference type="Gene3D" id="1.10.10.10">
    <property type="entry name" value="Winged helix-like DNA-binding domain superfamily/Winged helix DNA-binding domain"/>
    <property type="match status" value="1"/>
</dbReference>
<evidence type="ECO:0000313" key="9">
    <source>
        <dbReference type="Proteomes" id="UP000321424"/>
    </source>
</evidence>
<dbReference type="InterPro" id="IPR013655">
    <property type="entry name" value="PAS_fold_3"/>
</dbReference>
<protein>
    <recommendedName>
        <fullName evidence="2">histidine kinase</fullName>
        <ecNumber evidence="2">2.7.13.3</ecNumber>
    </recommendedName>
</protein>
<dbReference type="Gene3D" id="3.30.450.20">
    <property type="entry name" value="PAS domain"/>
    <property type="match status" value="1"/>
</dbReference>
<keyword evidence="4" id="KW-0808">Transferase</keyword>
<dbReference type="PANTHER" id="PTHR43304">
    <property type="entry name" value="PHYTOCHROME-LIKE PROTEIN CPH1"/>
    <property type="match status" value="1"/>
</dbReference>
<feature type="domain" description="ANTAR" evidence="7">
    <location>
        <begin position="134"/>
        <end position="195"/>
    </location>
</feature>
<comment type="caution">
    <text evidence="8">The sequence shown here is derived from an EMBL/GenBank/DDBJ whole genome shotgun (WGS) entry which is preliminary data.</text>
</comment>
<evidence type="ECO:0000259" key="6">
    <source>
        <dbReference type="PROSITE" id="PS50112"/>
    </source>
</evidence>
<dbReference type="Pfam" id="PF08447">
    <property type="entry name" value="PAS_3"/>
    <property type="match status" value="1"/>
</dbReference>
<dbReference type="SUPFAM" id="SSF55785">
    <property type="entry name" value="PYP-like sensor domain (PAS domain)"/>
    <property type="match status" value="1"/>
</dbReference>
<dbReference type="InterPro" id="IPR036388">
    <property type="entry name" value="WH-like_DNA-bd_sf"/>
</dbReference>
<sequence length="230" mass="25618">MTETVASTTNGQPSLEQIAASSPYLIGSFRFWFADQRWEWSDQVAQLHGYEPGTVTPTTELLLAHKHPDDRDTVAETLAVAVRHGDPFCSRHRIIDTAGTMHHVLVVGDRLHDDTGATVGSIGYYIDLTDRLDQNHREALDTSLPEVVEARAVIEQAKGVLMFVYGINAEQAFRVLQWRSQETNTKLRTLATKLIAVINGFNGAPVKVRAQFDHLLLTVHEQPDPPTDPE</sequence>
<dbReference type="InterPro" id="IPR035965">
    <property type="entry name" value="PAS-like_dom_sf"/>
</dbReference>
<dbReference type="SUPFAM" id="SSF52172">
    <property type="entry name" value="CheY-like"/>
    <property type="match status" value="1"/>
</dbReference>
<evidence type="ECO:0000259" key="7">
    <source>
        <dbReference type="PROSITE" id="PS50921"/>
    </source>
</evidence>
<dbReference type="SMART" id="SM01012">
    <property type="entry name" value="ANTAR"/>
    <property type="match status" value="1"/>
</dbReference>
<evidence type="ECO:0000256" key="5">
    <source>
        <dbReference type="ARBA" id="ARBA00022777"/>
    </source>
</evidence>
<dbReference type="AlphaFoldDB" id="A0A511M7H4"/>
<dbReference type="PROSITE" id="PS50112">
    <property type="entry name" value="PAS"/>
    <property type="match status" value="1"/>
</dbReference>
<feature type="domain" description="PAS" evidence="6">
    <location>
        <begin position="40"/>
        <end position="85"/>
    </location>
</feature>
<evidence type="ECO:0000313" key="8">
    <source>
        <dbReference type="EMBL" id="GEM36592.1"/>
    </source>
</evidence>
<reference evidence="8 9" key="1">
    <citation type="submission" date="2019-07" db="EMBL/GenBank/DDBJ databases">
        <title>Whole genome shotgun sequence of Nocardia ninae NBRC 108245.</title>
        <authorList>
            <person name="Hosoyama A."/>
            <person name="Uohara A."/>
            <person name="Ohji S."/>
            <person name="Ichikawa N."/>
        </authorList>
    </citation>
    <scope>NUCLEOTIDE SEQUENCE [LARGE SCALE GENOMIC DNA]</scope>
    <source>
        <strain evidence="8 9">NBRC 108245</strain>
    </source>
</reference>
<organism evidence="8 9">
    <name type="scientific">Nocardia ninae NBRC 108245</name>
    <dbReference type="NCBI Taxonomy" id="1210091"/>
    <lineage>
        <taxon>Bacteria</taxon>
        <taxon>Bacillati</taxon>
        <taxon>Actinomycetota</taxon>
        <taxon>Actinomycetes</taxon>
        <taxon>Mycobacteriales</taxon>
        <taxon>Nocardiaceae</taxon>
        <taxon>Nocardia</taxon>
    </lineage>
</organism>
<dbReference type="EC" id="2.7.13.3" evidence="2"/>
<dbReference type="PROSITE" id="PS50921">
    <property type="entry name" value="ANTAR"/>
    <property type="match status" value="1"/>
</dbReference>
<proteinExistence type="predicted"/>
<dbReference type="GO" id="GO:0004673">
    <property type="term" value="F:protein histidine kinase activity"/>
    <property type="evidence" value="ECO:0007669"/>
    <property type="project" value="UniProtKB-EC"/>
</dbReference>
<dbReference type="InterPro" id="IPR005561">
    <property type="entry name" value="ANTAR"/>
</dbReference>
<evidence type="ECO:0000256" key="3">
    <source>
        <dbReference type="ARBA" id="ARBA00022553"/>
    </source>
</evidence>
<dbReference type="InterPro" id="IPR052162">
    <property type="entry name" value="Sensor_kinase/Photoreceptor"/>
</dbReference>